<dbReference type="EMBL" id="JAGUCO010000002">
    <property type="protein sequence ID" value="MBS2097394.1"/>
    <property type="molecule type" value="Genomic_DNA"/>
</dbReference>
<dbReference type="RefSeq" id="WP_212213726.1">
    <property type="nucleotide sequence ID" value="NZ_JAGUCO010000002.1"/>
</dbReference>
<feature type="transmembrane region" description="Helical" evidence="1">
    <location>
        <begin position="341"/>
        <end position="366"/>
    </location>
</feature>
<organism evidence="2 3">
    <name type="scientific">Carboxylicivirga linearis</name>
    <dbReference type="NCBI Taxonomy" id="1628157"/>
    <lineage>
        <taxon>Bacteria</taxon>
        <taxon>Pseudomonadati</taxon>
        <taxon>Bacteroidota</taxon>
        <taxon>Bacteroidia</taxon>
        <taxon>Marinilabiliales</taxon>
        <taxon>Marinilabiliaceae</taxon>
        <taxon>Carboxylicivirga</taxon>
    </lineage>
</organism>
<proteinExistence type="predicted"/>
<evidence type="ECO:0000313" key="2">
    <source>
        <dbReference type="EMBL" id="MBS2097394.1"/>
    </source>
</evidence>
<accession>A0ABS5JR88</accession>
<sequence length="377" mass="43268">MKKVLLVGLIASAILSSCSLVKFNMENAATPLEAEDLNARMAVRSFYKDFSGKVIQIADSIYQSTDDLNLKTKTIYWKSGSTSACSRAAYQTDVEVALVETWLVARQMNHFFENEGKDYFDKYTYMASEISEELVWKIEKLAQGTREKENFNQLKDFVENYEFYPITEKWNFERHDVRPDLIAHLDVPDSLYTKTVGTSAEVMNDLTDRLGIYNEQISSQLEWQKQLLLTTMEDSALITPYVARIDSMAATMRSLAVIMKESPEMLSMIAVRLREELEPMANDFTYGMQNSIVQLSKERDELQRYLAEQRVLLKADLEESGQVLIKETTDNLIRLIKSISWVIIILVVVLTAIFFGLPFALGFLLGKWRVQKKLSKD</sequence>
<keyword evidence="3" id="KW-1185">Reference proteome</keyword>
<reference evidence="2 3" key="1">
    <citation type="journal article" date="2015" name="Int. J. Syst. Evol. Microbiol.">
        <title>Carboxylicivirga linearis sp. nov., isolated from a sea cucumber culture pond.</title>
        <authorList>
            <person name="Wang F.Q."/>
            <person name="Zhou Y.X."/>
            <person name="Lin X.Z."/>
            <person name="Chen G.J."/>
            <person name="Du Z.J."/>
        </authorList>
    </citation>
    <scope>NUCLEOTIDE SEQUENCE [LARGE SCALE GENOMIC DNA]</scope>
    <source>
        <strain evidence="2 3">FB218</strain>
    </source>
</reference>
<evidence type="ECO:0000313" key="3">
    <source>
        <dbReference type="Proteomes" id="UP000708576"/>
    </source>
</evidence>
<keyword evidence="1" id="KW-0472">Membrane</keyword>
<comment type="caution">
    <text evidence="2">The sequence shown here is derived from an EMBL/GenBank/DDBJ whole genome shotgun (WGS) entry which is preliminary data.</text>
</comment>
<evidence type="ECO:0000256" key="1">
    <source>
        <dbReference type="SAM" id="Phobius"/>
    </source>
</evidence>
<gene>
    <name evidence="2" type="ORF">KEM10_03825</name>
</gene>
<evidence type="ECO:0008006" key="4">
    <source>
        <dbReference type="Google" id="ProtNLM"/>
    </source>
</evidence>
<name>A0ABS5JR88_9BACT</name>
<dbReference type="Proteomes" id="UP000708576">
    <property type="component" value="Unassembled WGS sequence"/>
</dbReference>
<dbReference type="PROSITE" id="PS51257">
    <property type="entry name" value="PROKAR_LIPOPROTEIN"/>
    <property type="match status" value="1"/>
</dbReference>
<keyword evidence="1" id="KW-0812">Transmembrane</keyword>
<protein>
    <recommendedName>
        <fullName evidence="4">Chemotaxis protein</fullName>
    </recommendedName>
</protein>
<keyword evidence="1" id="KW-1133">Transmembrane helix</keyword>